<dbReference type="PANTHER" id="PTHR30458:SF0">
    <property type="entry name" value="1,2-PHENYLACETYL-COA EPOXIDASE, SUBUNIT C"/>
    <property type="match status" value="1"/>
</dbReference>
<dbReference type="EMBL" id="JACHJB010000003">
    <property type="protein sequence ID" value="MBB6350957.1"/>
    <property type="molecule type" value="Genomic_DNA"/>
</dbReference>
<gene>
    <name evidence="2" type="ORF">FHU36_007529</name>
</gene>
<evidence type="ECO:0000313" key="3">
    <source>
        <dbReference type="Proteomes" id="UP000583800"/>
    </source>
</evidence>
<dbReference type="GO" id="GO:0010124">
    <property type="term" value="P:phenylacetate catabolic process"/>
    <property type="evidence" value="ECO:0007669"/>
    <property type="project" value="InterPro"/>
</dbReference>
<comment type="caution">
    <text evidence="2">The sequence shown here is derived from an EMBL/GenBank/DDBJ whole genome shotgun (WGS) entry which is preliminary data.</text>
</comment>
<reference evidence="2 3" key="1">
    <citation type="submission" date="2020-08" db="EMBL/GenBank/DDBJ databases">
        <title>Sequencing the genomes of 1000 actinobacteria strains.</title>
        <authorList>
            <person name="Klenk H.-P."/>
        </authorList>
    </citation>
    <scope>NUCLEOTIDE SEQUENCE [LARGE SCALE GENOMIC DNA]</scope>
    <source>
        <strain evidence="2 3">DSM 45913</strain>
    </source>
</reference>
<dbReference type="InterPro" id="IPR012347">
    <property type="entry name" value="Ferritin-like"/>
</dbReference>
<protein>
    <submittedName>
        <fullName evidence="2">Ring-1,2-phenylacetyl-CoA epoxidase subunit PaaC</fullName>
        <ecNumber evidence="2">1.14.13.149</ecNumber>
    </submittedName>
</protein>
<dbReference type="SUPFAM" id="SSF47240">
    <property type="entry name" value="Ferritin-like"/>
    <property type="match status" value="1"/>
</dbReference>
<organism evidence="2 3">
    <name type="scientific">Nonomuraea muscovyensis</name>
    <dbReference type="NCBI Taxonomy" id="1124761"/>
    <lineage>
        <taxon>Bacteria</taxon>
        <taxon>Bacillati</taxon>
        <taxon>Actinomycetota</taxon>
        <taxon>Actinomycetes</taxon>
        <taxon>Streptosporangiales</taxon>
        <taxon>Streptosporangiaceae</taxon>
        <taxon>Nonomuraea</taxon>
    </lineage>
</organism>
<dbReference type="InterPro" id="IPR052703">
    <property type="entry name" value="Aromatic_CoA_ox/epox"/>
</dbReference>
<keyword evidence="3" id="KW-1185">Reference proteome</keyword>
<evidence type="ECO:0000313" key="2">
    <source>
        <dbReference type="EMBL" id="MBB6350957.1"/>
    </source>
</evidence>
<accession>A0A7X0F061</accession>
<feature type="region of interest" description="Disordered" evidence="1">
    <location>
        <begin position="257"/>
        <end position="278"/>
    </location>
</feature>
<feature type="compositionally biased region" description="Low complexity" evidence="1">
    <location>
        <begin position="258"/>
        <end position="272"/>
    </location>
</feature>
<dbReference type="EC" id="1.14.13.149" evidence="2"/>
<keyword evidence="2" id="KW-0560">Oxidoreductase</keyword>
<dbReference type="PANTHER" id="PTHR30458">
    <property type="entry name" value="PHENYLACETIC ACID DEGRADATION PROTEIN PAA"/>
    <property type="match status" value="1"/>
</dbReference>
<evidence type="ECO:0000256" key="1">
    <source>
        <dbReference type="SAM" id="MobiDB-lite"/>
    </source>
</evidence>
<dbReference type="GO" id="GO:0005829">
    <property type="term" value="C:cytosol"/>
    <property type="evidence" value="ECO:0007669"/>
    <property type="project" value="TreeGrafter"/>
</dbReference>
<dbReference type="NCBIfam" id="TIGR02158">
    <property type="entry name" value="PA_CoA_Oxy3"/>
    <property type="match status" value="1"/>
</dbReference>
<dbReference type="RefSeq" id="WP_185088657.1">
    <property type="nucleotide sequence ID" value="NZ_JACHJB010000003.1"/>
</dbReference>
<dbReference type="PIRSF" id="PIRSF037834">
    <property type="entry name" value="PA_CoA_Oase3"/>
    <property type="match status" value="1"/>
</dbReference>
<dbReference type="Proteomes" id="UP000583800">
    <property type="component" value="Unassembled WGS sequence"/>
</dbReference>
<dbReference type="InterPro" id="IPR007814">
    <property type="entry name" value="PaaA_PaaC"/>
</dbReference>
<dbReference type="InterPro" id="IPR011882">
    <property type="entry name" value="PaaC"/>
</dbReference>
<dbReference type="Pfam" id="PF05138">
    <property type="entry name" value="PaaA_PaaC"/>
    <property type="match status" value="1"/>
</dbReference>
<dbReference type="AlphaFoldDB" id="A0A7X0F061"/>
<dbReference type="GO" id="GO:0097266">
    <property type="term" value="F:phenylacetyl-CoA 1,2-epoxidase activity"/>
    <property type="evidence" value="ECO:0007669"/>
    <property type="project" value="UniProtKB-EC"/>
</dbReference>
<dbReference type="Gene3D" id="1.20.1260.10">
    <property type="match status" value="1"/>
</dbReference>
<proteinExistence type="predicted"/>
<name>A0A7X0F061_9ACTN</name>
<sequence>MSDDNPYEALGGEGDARWAFGTGFTDPLAGVDTTVPAGVDGGDLAAYCLMLGDDALVMSHRLQEWCTRAPELEEEVALANIALDLLGQARLLLARAGQADGGGGSEDDLAFLRDAPDFRNVRLAEAAGGDFARSMARLLVFAAWRLALLDRLTGSRDPVLAAVAAKGVKEVTYHRDYAAGWVVRLGDGTAYSRSRMEEGLAAVWPLVAELFTPHEVELRLARAGVAVDPSELRAEFDAVLDQVLDAAGLTRPAAVPVEGRQAAQEAGEAPEAGGRDGRHGAELDEVLAVMQSVARALPGATW</sequence>
<dbReference type="InterPro" id="IPR009078">
    <property type="entry name" value="Ferritin-like_SF"/>
</dbReference>